<dbReference type="EMBL" id="JADEYP010000017">
    <property type="protein sequence ID" value="MCA5005491.1"/>
    <property type="molecule type" value="Genomic_DNA"/>
</dbReference>
<sequence>MIIELVNTEKLLFETTQSQISNIIEEHESKEYFGYNFELAHLKFKFRKAKITPKKVGQFVTLWKRNSENITEPLKASDDFDFYVVLTEDHQNQGLFLFPRLELTKRQILSTDVKEGKRGFRVYPSWTETGNKQAQKTQKWQTRFFIDYSNGLSTHTELIKEILAIK</sequence>
<gene>
    <name evidence="1" type="ORF">IPZ78_10030</name>
</gene>
<dbReference type="InterPro" id="IPR038231">
    <property type="entry name" value="MepB-like_sf"/>
</dbReference>
<dbReference type="InterPro" id="IPR011235">
    <property type="entry name" value="MepB-like"/>
</dbReference>
<protein>
    <submittedName>
        <fullName evidence="1">MepB family protein</fullName>
    </submittedName>
</protein>
<organism evidence="1 2">
    <name type="scientific">Sphingobacterium bovistauri</name>
    <dbReference type="NCBI Taxonomy" id="2781959"/>
    <lineage>
        <taxon>Bacteria</taxon>
        <taxon>Pseudomonadati</taxon>
        <taxon>Bacteroidota</taxon>
        <taxon>Sphingobacteriia</taxon>
        <taxon>Sphingobacteriales</taxon>
        <taxon>Sphingobacteriaceae</taxon>
        <taxon>Sphingobacterium</taxon>
    </lineage>
</organism>
<keyword evidence="2" id="KW-1185">Reference proteome</keyword>
<dbReference type="Gene3D" id="3.40.1350.140">
    <property type="entry name" value="MepB-like"/>
    <property type="match status" value="1"/>
</dbReference>
<accession>A0ABS7Z5L4</accession>
<comment type="caution">
    <text evidence="1">The sequence shown here is derived from an EMBL/GenBank/DDBJ whole genome shotgun (WGS) entry which is preliminary data.</text>
</comment>
<proteinExistence type="predicted"/>
<evidence type="ECO:0000313" key="2">
    <source>
        <dbReference type="Proteomes" id="UP001165302"/>
    </source>
</evidence>
<reference evidence="1" key="1">
    <citation type="submission" date="2020-10" db="EMBL/GenBank/DDBJ databases">
        <authorList>
            <person name="Lu T."/>
            <person name="Wang Q."/>
            <person name="Han X."/>
        </authorList>
    </citation>
    <scope>NUCLEOTIDE SEQUENCE</scope>
    <source>
        <strain evidence="1">WQ 366</strain>
    </source>
</reference>
<dbReference type="RefSeq" id="WP_225553280.1">
    <property type="nucleotide sequence ID" value="NZ_JADEYP010000017.1"/>
</dbReference>
<name>A0ABS7Z5L4_9SPHI</name>
<dbReference type="Proteomes" id="UP001165302">
    <property type="component" value="Unassembled WGS sequence"/>
</dbReference>
<dbReference type="Pfam" id="PF08877">
    <property type="entry name" value="MepB-like"/>
    <property type="match status" value="1"/>
</dbReference>
<evidence type="ECO:0000313" key="1">
    <source>
        <dbReference type="EMBL" id="MCA5005491.1"/>
    </source>
</evidence>
<dbReference type="PIRSF" id="PIRSF032285">
    <property type="entry name" value="UCP032285"/>
    <property type="match status" value="1"/>
</dbReference>